<dbReference type="EC" id="2.7.11.1" evidence="2"/>
<evidence type="ECO:0000256" key="4">
    <source>
        <dbReference type="ARBA" id="ARBA00022679"/>
    </source>
</evidence>
<dbReference type="RefSeq" id="XP_026108001.1">
    <property type="nucleotide sequence ID" value="XM_026252216.1"/>
</dbReference>
<comment type="catalytic activity">
    <reaction evidence="8">
        <text>L-threonyl-[protein] + ATP = O-phospho-L-threonyl-[protein] + ADP + H(+)</text>
        <dbReference type="Rhea" id="RHEA:46608"/>
        <dbReference type="Rhea" id="RHEA-COMP:11060"/>
        <dbReference type="Rhea" id="RHEA-COMP:11605"/>
        <dbReference type="ChEBI" id="CHEBI:15378"/>
        <dbReference type="ChEBI" id="CHEBI:30013"/>
        <dbReference type="ChEBI" id="CHEBI:30616"/>
        <dbReference type="ChEBI" id="CHEBI:61977"/>
        <dbReference type="ChEBI" id="CHEBI:456216"/>
        <dbReference type="EC" id="2.7.11.1"/>
    </reaction>
</comment>
<organism evidence="11 12">
    <name type="scientific">Carassius auratus</name>
    <name type="common">Goldfish</name>
    <dbReference type="NCBI Taxonomy" id="7957"/>
    <lineage>
        <taxon>Eukaryota</taxon>
        <taxon>Metazoa</taxon>
        <taxon>Chordata</taxon>
        <taxon>Craniata</taxon>
        <taxon>Vertebrata</taxon>
        <taxon>Euteleostomi</taxon>
        <taxon>Actinopterygii</taxon>
        <taxon>Neopterygii</taxon>
        <taxon>Teleostei</taxon>
        <taxon>Ostariophysi</taxon>
        <taxon>Cypriniformes</taxon>
        <taxon>Cyprinidae</taxon>
        <taxon>Cyprininae</taxon>
        <taxon>Carassius</taxon>
    </lineage>
</organism>
<name>A0A6P6NIP7_CARAU</name>
<evidence type="ECO:0000256" key="8">
    <source>
        <dbReference type="ARBA" id="ARBA00047899"/>
    </source>
</evidence>
<evidence type="ECO:0000259" key="10">
    <source>
        <dbReference type="PROSITE" id="PS50011"/>
    </source>
</evidence>
<evidence type="ECO:0000256" key="3">
    <source>
        <dbReference type="ARBA" id="ARBA00022527"/>
    </source>
</evidence>
<dbReference type="PANTHER" id="PTHR44899">
    <property type="entry name" value="CAMK FAMILY PROTEIN KINASE"/>
    <property type="match status" value="1"/>
</dbReference>
<dbReference type="InterPro" id="IPR051131">
    <property type="entry name" value="NEK_Ser/Thr_kinase_NIMA"/>
</dbReference>
<dbReference type="InterPro" id="IPR011009">
    <property type="entry name" value="Kinase-like_dom_sf"/>
</dbReference>
<dbReference type="PANTHER" id="PTHR44899:SF4">
    <property type="entry name" value="SERINE_THREONINE-PROTEIN KINASE NEK1"/>
    <property type="match status" value="1"/>
</dbReference>
<keyword evidence="6" id="KW-0418">Kinase</keyword>
<accession>A0A6P6NIP7</accession>
<dbReference type="PROSITE" id="PS50011">
    <property type="entry name" value="PROTEIN_KINASE_DOM"/>
    <property type="match status" value="1"/>
</dbReference>
<dbReference type="SUPFAM" id="SSF56112">
    <property type="entry name" value="Protein kinase-like (PK-like)"/>
    <property type="match status" value="1"/>
</dbReference>
<dbReference type="AlphaFoldDB" id="A0A6P6NIP7"/>
<dbReference type="PROSITE" id="PS00108">
    <property type="entry name" value="PROTEIN_KINASE_ST"/>
    <property type="match status" value="1"/>
</dbReference>
<dbReference type="Proteomes" id="UP000515129">
    <property type="component" value="Unplaced"/>
</dbReference>
<evidence type="ECO:0000256" key="1">
    <source>
        <dbReference type="ARBA" id="ARBA00010886"/>
    </source>
</evidence>
<gene>
    <name evidence="12" type="primary">LOC113079970</name>
</gene>
<evidence type="ECO:0000256" key="5">
    <source>
        <dbReference type="ARBA" id="ARBA00022741"/>
    </source>
</evidence>
<evidence type="ECO:0000313" key="12">
    <source>
        <dbReference type="RefSeq" id="XP_026108001.1"/>
    </source>
</evidence>
<sequence length="209" mass="24030">MAQYHSTPAGVIEVLKEQGYTIEKELSRGASGIVFLVKDTEGDPYVIKQINSRDEEELDAVRKEVEILENLSFGYIVTYVNSFEDDAGRIYIVMEYCEGGDLSKVMETHQGESYFEEQQILDWLVQICLALRYIHEKNILHRDIKPQNIFLTEDGYINLGDFGCSKVLERADGYANSVVGAKLYFSPEVCQRRYNSKSEVRRLFLLVLF</sequence>
<evidence type="ECO:0000256" key="7">
    <source>
        <dbReference type="ARBA" id="ARBA00022840"/>
    </source>
</evidence>
<dbReference type="GO" id="GO:0004674">
    <property type="term" value="F:protein serine/threonine kinase activity"/>
    <property type="evidence" value="ECO:0007669"/>
    <property type="project" value="UniProtKB-KW"/>
</dbReference>
<dbReference type="SMART" id="SM00220">
    <property type="entry name" value="S_TKc"/>
    <property type="match status" value="1"/>
</dbReference>
<feature type="domain" description="Protein kinase" evidence="10">
    <location>
        <begin position="20"/>
        <end position="209"/>
    </location>
</feature>
<evidence type="ECO:0000256" key="2">
    <source>
        <dbReference type="ARBA" id="ARBA00012513"/>
    </source>
</evidence>
<dbReference type="Gene3D" id="1.10.510.10">
    <property type="entry name" value="Transferase(Phosphotransferase) domain 1"/>
    <property type="match status" value="1"/>
</dbReference>
<dbReference type="GO" id="GO:0005524">
    <property type="term" value="F:ATP binding"/>
    <property type="evidence" value="ECO:0007669"/>
    <property type="project" value="UniProtKB-KW"/>
</dbReference>
<dbReference type="InterPro" id="IPR000719">
    <property type="entry name" value="Prot_kinase_dom"/>
</dbReference>
<keyword evidence="3" id="KW-0723">Serine/threonine-protein kinase</keyword>
<evidence type="ECO:0000256" key="6">
    <source>
        <dbReference type="ARBA" id="ARBA00022777"/>
    </source>
</evidence>
<reference evidence="12" key="1">
    <citation type="submission" date="2025-08" db="UniProtKB">
        <authorList>
            <consortium name="RefSeq"/>
        </authorList>
    </citation>
    <scope>IDENTIFICATION</scope>
    <source>
        <strain evidence="12">Wakin</strain>
        <tissue evidence="12">Muscle</tissue>
    </source>
</reference>
<evidence type="ECO:0000256" key="9">
    <source>
        <dbReference type="ARBA" id="ARBA00048679"/>
    </source>
</evidence>
<dbReference type="Pfam" id="PF00069">
    <property type="entry name" value="Pkinase"/>
    <property type="match status" value="1"/>
</dbReference>
<protein>
    <recommendedName>
        <fullName evidence="2">non-specific serine/threonine protein kinase</fullName>
        <ecNumber evidence="2">2.7.11.1</ecNumber>
    </recommendedName>
</protein>
<keyword evidence="11" id="KW-1185">Reference proteome</keyword>
<evidence type="ECO:0000313" key="11">
    <source>
        <dbReference type="Proteomes" id="UP000515129"/>
    </source>
</evidence>
<dbReference type="GeneID" id="113079970"/>
<proteinExistence type="inferred from homology"/>
<dbReference type="InterPro" id="IPR008271">
    <property type="entry name" value="Ser/Thr_kinase_AS"/>
</dbReference>
<keyword evidence="5" id="KW-0547">Nucleotide-binding</keyword>
<keyword evidence="4" id="KW-0808">Transferase</keyword>
<comment type="catalytic activity">
    <reaction evidence="9">
        <text>L-seryl-[protein] + ATP = O-phospho-L-seryl-[protein] + ADP + H(+)</text>
        <dbReference type="Rhea" id="RHEA:17989"/>
        <dbReference type="Rhea" id="RHEA-COMP:9863"/>
        <dbReference type="Rhea" id="RHEA-COMP:11604"/>
        <dbReference type="ChEBI" id="CHEBI:15378"/>
        <dbReference type="ChEBI" id="CHEBI:29999"/>
        <dbReference type="ChEBI" id="CHEBI:30616"/>
        <dbReference type="ChEBI" id="CHEBI:83421"/>
        <dbReference type="ChEBI" id="CHEBI:456216"/>
        <dbReference type="EC" id="2.7.11.1"/>
    </reaction>
</comment>
<comment type="similarity">
    <text evidence="1">Belongs to the protein kinase superfamily. NEK Ser/Thr protein kinase family. NIMA subfamily.</text>
</comment>
<keyword evidence="7" id="KW-0067">ATP-binding</keyword>